<comment type="caution">
    <text evidence="2">The sequence shown here is derived from an EMBL/GenBank/DDBJ whole genome shotgun (WGS) entry which is preliminary data.</text>
</comment>
<gene>
    <name evidence="2" type="ORF">B9Z65_4272</name>
</gene>
<reference evidence="2 3" key="1">
    <citation type="submission" date="2017-05" db="EMBL/GenBank/DDBJ databases">
        <title>Draft genome sequence of Elsinoe australis.</title>
        <authorList>
            <person name="Cheng Q."/>
        </authorList>
    </citation>
    <scope>NUCLEOTIDE SEQUENCE [LARGE SCALE GENOMIC DNA]</scope>
    <source>
        <strain evidence="2 3">NL1</strain>
    </source>
</reference>
<dbReference type="STRING" id="40998.A0A2P7Z2C1"/>
<evidence type="ECO:0000256" key="1">
    <source>
        <dbReference type="SAM" id="MobiDB-lite"/>
    </source>
</evidence>
<accession>A0A2P7Z2C1</accession>
<evidence type="ECO:0000313" key="2">
    <source>
        <dbReference type="EMBL" id="PSK42358.1"/>
    </source>
</evidence>
<dbReference type="OrthoDB" id="185373at2759"/>
<evidence type="ECO:0000313" key="3">
    <source>
        <dbReference type="Proteomes" id="UP000243723"/>
    </source>
</evidence>
<proteinExistence type="predicted"/>
<sequence length="549" mass="61657">MKAIARNRLLTEIDPPINDMSVFSFSQYVDDLVASRPPRLKIKRHQNQQEAAQNMDSHIDQVADILAALFSTDKLRPCWSLKASKEALSYLSKHRKLLQARQILSSLRAGGGAKVPQIFNTFMQGAAGAQDLKNFQYCLEMMIKQGINPTWRTWLLFARLMIHYDLSIANHITDTMRERHLLDSNLAKSNTVNLLAKSHYEKWMDGGGTLQGFFEHYDSLWGSDFGWLNKTALLGLLTYHAHRAQYSEVRHLLNTYHGSGRMFDHSHLEMLLANAKLQGNVEEAVSIFELMASLQPRVLMTMSVDMFRSLSKLTWQRRYISMTGVIWRYACMTGHVDNGMEHTMRQSLSSSPEPSVNLLTLAIEEKEASPSKEASTEGGSDSSQTLVPSRLVSSTFFKKIAGVIAIGLQLGVVEGKSASRSASKIPAYMTRQERLETMQQDMDTGGRYRPQIPFHTMLRDAYERDQELKRNGLPTNLAALIIAQPQVPVAERRSAISTRGIRAAGNRESFYSSVTDAIKSRPAQLKQSRTRPKGRVDVAGETSTGSKES</sequence>
<dbReference type="AlphaFoldDB" id="A0A2P7Z2C1"/>
<keyword evidence="3" id="KW-1185">Reference proteome</keyword>
<dbReference type="EMBL" id="NHZQ01000335">
    <property type="protein sequence ID" value="PSK42358.1"/>
    <property type="molecule type" value="Genomic_DNA"/>
</dbReference>
<dbReference type="Proteomes" id="UP000243723">
    <property type="component" value="Unassembled WGS sequence"/>
</dbReference>
<protein>
    <submittedName>
        <fullName evidence="2">Uncharacterized protein</fullName>
    </submittedName>
</protein>
<name>A0A2P7Z2C1_9PEZI</name>
<feature type="region of interest" description="Disordered" evidence="1">
    <location>
        <begin position="521"/>
        <end position="549"/>
    </location>
</feature>
<organism evidence="2 3">
    <name type="scientific">Elsinoe australis</name>
    <dbReference type="NCBI Taxonomy" id="40998"/>
    <lineage>
        <taxon>Eukaryota</taxon>
        <taxon>Fungi</taxon>
        <taxon>Dikarya</taxon>
        <taxon>Ascomycota</taxon>
        <taxon>Pezizomycotina</taxon>
        <taxon>Dothideomycetes</taxon>
        <taxon>Dothideomycetidae</taxon>
        <taxon>Myriangiales</taxon>
        <taxon>Elsinoaceae</taxon>
        <taxon>Elsinoe</taxon>
    </lineage>
</organism>
<feature type="region of interest" description="Disordered" evidence="1">
    <location>
        <begin position="367"/>
        <end position="386"/>
    </location>
</feature>